<keyword evidence="5" id="KW-0732">Signal</keyword>
<feature type="transmembrane region" description="Helical" evidence="12">
    <location>
        <begin position="932"/>
        <end position="953"/>
    </location>
</feature>
<dbReference type="FunFam" id="2.60.40.10:FF:000273">
    <property type="entry name" value="contactin-3 isoform X1"/>
    <property type="match status" value="1"/>
</dbReference>
<keyword evidence="9" id="KW-1015">Disulfide bond</keyword>
<keyword evidence="16" id="KW-1185">Reference proteome</keyword>
<evidence type="ECO:0000256" key="2">
    <source>
        <dbReference type="ARBA" id="ARBA00009588"/>
    </source>
</evidence>
<evidence type="ECO:0000259" key="14">
    <source>
        <dbReference type="PROSITE" id="PS50853"/>
    </source>
</evidence>
<dbReference type="STRING" id="137246.A0A401S5P5"/>
<keyword evidence="3" id="KW-1003">Cell membrane</keyword>
<evidence type="ECO:0000256" key="10">
    <source>
        <dbReference type="ARBA" id="ARBA00023180"/>
    </source>
</evidence>
<dbReference type="Pfam" id="PF00041">
    <property type="entry name" value="fn3"/>
    <property type="match status" value="5"/>
</dbReference>
<comment type="similarity">
    <text evidence="2">Belongs to the immunoglobulin superfamily. DCC family.</text>
</comment>
<comment type="caution">
    <text evidence="15">The sequence shown here is derived from an EMBL/GenBank/DDBJ whole genome shotgun (WGS) entry which is preliminary data.</text>
</comment>
<reference evidence="15 16" key="1">
    <citation type="journal article" date="2018" name="Nat. Ecol. Evol.">
        <title>Shark genomes provide insights into elasmobranch evolution and the origin of vertebrates.</title>
        <authorList>
            <person name="Hara Y"/>
            <person name="Yamaguchi K"/>
            <person name="Onimaru K"/>
            <person name="Kadota M"/>
            <person name="Koyanagi M"/>
            <person name="Keeley SD"/>
            <person name="Tatsumi K"/>
            <person name="Tanaka K"/>
            <person name="Motone F"/>
            <person name="Kageyama Y"/>
            <person name="Nozu R"/>
            <person name="Adachi N"/>
            <person name="Nishimura O"/>
            <person name="Nakagawa R"/>
            <person name="Tanegashima C"/>
            <person name="Kiyatake I"/>
            <person name="Matsumoto R"/>
            <person name="Murakumo K"/>
            <person name="Nishida K"/>
            <person name="Terakita A"/>
            <person name="Kuratani S"/>
            <person name="Sato K"/>
            <person name="Hyodo S Kuraku.S."/>
        </authorList>
    </citation>
    <scope>NUCLEOTIDE SEQUENCE [LARGE SCALE GENOMIC DNA]</scope>
</reference>
<dbReference type="PROSITE" id="PS50835">
    <property type="entry name" value="IG_LIKE"/>
    <property type="match status" value="4"/>
</dbReference>
<dbReference type="Pfam" id="PF07679">
    <property type="entry name" value="I-set"/>
    <property type="match status" value="2"/>
</dbReference>
<dbReference type="Gene3D" id="2.60.40.10">
    <property type="entry name" value="Immunoglobulins"/>
    <property type="match status" value="9"/>
</dbReference>
<feature type="domain" description="Ig-like" evidence="13">
    <location>
        <begin position="120"/>
        <end position="206"/>
    </location>
</feature>
<name>A0A401S5P5_CHIPU</name>
<dbReference type="InterPro" id="IPR003961">
    <property type="entry name" value="FN3_dom"/>
</dbReference>
<dbReference type="FunFam" id="2.60.40.10:FF:000551">
    <property type="entry name" value="Protogenin A"/>
    <property type="match status" value="1"/>
</dbReference>
<organism evidence="15 16">
    <name type="scientific">Chiloscyllium punctatum</name>
    <name type="common">Brownbanded bambooshark</name>
    <name type="synonym">Hemiscyllium punctatum</name>
    <dbReference type="NCBI Taxonomy" id="137246"/>
    <lineage>
        <taxon>Eukaryota</taxon>
        <taxon>Metazoa</taxon>
        <taxon>Chordata</taxon>
        <taxon>Craniata</taxon>
        <taxon>Vertebrata</taxon>
        <taxon>Chondrichthyes</taxon>
        <taxon>Elasmobranchii</taxon>
        <taxon>Galeomorphii</taxon>
        <taxon>Galeoidea</taxon>
        <taxon>Orectolobiformes</taxon>
        <taxon>Hemiscylliidae</taxon>
        <taxon>Chiloscyllium</taxon>
    </lineage>
</organism>
<dbReference type="PANTHER" id="PTHR44170:SF5">
    <property type="entry name" value="IMMUNOGLOBULIN SUPERFAMILY DCC SUBCLASS MEMBER 4"/>
    <property type="match status" value="1"/>
</dbReference>
<keyword evidence="6" id="KW-0677">Repeat</keyword>
<accession>A0A401S5P5</accession>
<evidence type="ECO:0000256" key="4">
    <source>
        <dbReference type="ARBA" id="ARBA00022692"/>
    </source>
</evidence>
<proteinExistence type="inferred from homology"/>
<dbReference type="InterPro" id="IPR036179">
    <property type="entry name" value="Ig-like_dom_sf"/>
</dbReference>
<evidence type="ECO:0000256" key="8">
    <source>
        <dbReference type="ARBA" id="ARBA00023136"/>
    </source>
</evidence>
<feature type="domain" description="Ig-like" evidence="13">
    <location>
        <begin position="10"/>
        <end position="114"/>
    </location>
</feature>
<dbReference type="InterPro" id="IPR036116">
    <property type="entry name" value="FN3_sf"/>
</dbReference>
<keyword evidence="4 12" id="KW-0812">Transmembrane</keyword>
<evidence type="ECO:0000313" key="16">
    <source>
        <dbReference type="Proteomes" id="UP000287033"/>
    </source>
</evidence>
<dbReference type="FunFam" id="2.60.40.10:FF:000759">
    <property type="entry name" value="Immunoglobulin superfamily DCC subclass member 4"/>
    <property type="match status" value="1"/>
</dbReference>
<evidence type="ECO:0000256" key="3">
    <source>
        <dbReference type="ARBA" id="ARBA00022475"/>
    </source>
</evidence>
<feature type="domain" description="Fibronectin type-III" evidence="14">
    <location>
        <begin position="404"/>
        <end position="498"/>
    </location>
</feature>
<dbReference type="FunFam" id="2.60.40.10:FF:000299">
    <property type="entry name" value="protogenin isoform X2"/>
    <property type="match status" value="1"/>
</dbReference>
<feature type="domain" description="Fibronectin type-III" evidence="14">
    <location>
        <begin position="605"/>
        <end position="710"/>
    </location>
</feature>
<evidence type="ECO:0000259" key="13">
    <source>
        <dbReference type="PROSITE" id="PS50835"/>
    </source>
</evidence>
<evidence type="ECO:0000256" key="7">
    <source>
        <dbReference type="ARBA" id="ARBA00022989"/>
    </source>
</evidence>
<feature type="domain" description="Ig-like" evidence="13">
    <location>
        <begin position="215"/>
        <end position="298"/>
    </location>
</feature>
<evidence type="ECO:0000313" key="15">
    <source>
        <dbReference type="EMBL" id="GCC25659.1"/>
    </source>
</evidence>
<dbReference type="InterPro" id="IPR003599">
    <property type="entry name" value="Ig_sub"/>
</dbReference>
<comment type="subcellular location">
    <subcellularLocation>
        <location evidence="1">Cell membrane</location>
        <topology evidence="1">Single-pass type I membrane protein</topology>
    </subcellularLocation>
</comment>
<evidence type="ECO:0000256" key="11">
    <source>
        <dbReference type="ARBA" id="ARBA00023319"/>
    </source>
</evidence>
<evidence type="ECO:0000256" key="6">
    <source>
        <dbReference type="ARBA" id="ARBA00022737"/>
    </source>
</evidence>
<feature type="domain" description="Fibronectin type-III" evidence="14">
    <location>
        <begin position="722"/>
        <end position="815"/>
    </location>
</feature>
<gene>
    <name evidence="15" type="ORF">chiPu_0004070</name>
</gene>
<keyword evidence="10" id="KW-0325">Glycoprotein</keyword>
<dbReference type="Proteomes" id="UP000287033">
    <property type="component" value="Unassembled WGS sequence"/>
</dbReference>
<dbReference type="InterPro" id="IPR007110">
    <property type="entry name" value="Ig-like_dom"/>
</dbReference>
<dbReference type="GO" id="GO:0005886">
    <property type="term" value="C:plasma membrane"/>
    <property type="evidence" value="ECO:0007669"/>
    <property type="project" value="UniProtKB-SubCell"/>
</dbReference>
<keyword evidence="8 12" id="KW-0472">Membrane</keyword>
<dbReference type="OMA" id="LHWCPPS"/>
<feature type="domain" description="Fibronectin type-III" evidence="14">
    <location>
        <begin position="820"/>
        <end position="915"/>
    </location>
</feature>
<dbReference type="SUPFAM" id="SSF49265">
    <property type="entry name" value="Fibronectin type III"/>
    <property type="match status" value="3"/>
</dbReference>
<dbReference type="AlphaFoldDB" id="A0A401S5P5"/>
<keyword evidence="11" id="KW-0393">Immunoglobulin domain</keyword>
<evidence type="ECO:0000256" key="1">
    <source>
        <dbReference type="ARBA" id="ARBA00004251"/>
    </source>
</evidence>
<dbReference type="PANTHER" id="PTHR44170">
    <property type="entry name" value="PROTEIN SIDEKICK"/>
    <property type="match status" value="1"/>
</dbReference>
<dbReference type="InterPro" id="IPR013098">
    <property type="entry name" value="Ig_I-set"/>
</dbReference>
<dbReference type="GO" id="GO:0098609">
    <property type="term" value="P:cell-cell adhesion"/>
    <property type="evidence" value="ECO:0007669"/>
    <property type="project" value="TreeGrafter"/>
</dbReference>
<keyword evidence="7 12" id="KW-1133">Transmembrane helix</keyword>
<dbReference type="CDD" id="cd00063">
    <property type="entry name" value="FN3"/>
    <property type="match status" value="5"/>
</dbReference>
<dbReference type="OrthoDB" id="6266590at2759"/>
<dbReference type="SMART" id="SM00408">
    <property type="entry name" value="IGc2"/>
    <property type="match status" value="4"/>
</dbReference>
<feature type="domain" description="Ig-like" evidence="13">
    <location>
        <begin position="309"/>
        <end position="396"/>
    </location>
</feature>
<sequence length="1266" mass="140464">MEYTNIQCKPSLDKVSSLDLSCSVGPLQVILQPNQAVVFDCNLPAVDQPANITWKKEGIPVVDEEHHHVVPNGSLYVSYVPRDSKIQDGDSSEGSYTCMSQNSFGAITSRTAVIKFSTLSQFHRQPESQVVEKNGTARFECGIHGLPLPVIMWERNQATIPNHKRFIVLPNGILQIVYVQEADAGEYRCLAKSGMWTLYSQHATLTVLEGIISVPTDVVIIAHPKNVTVIAGQSAIMECLAYADPTPFVSWIREDGKPIATDVIVVGRANLMIAHAQQYHSGVYVCRANKPRTRQFVTAAAELRVLAPPMITQFPETISRIRASTARFACKSEGEPTPRIRWLKNGEDIMSNGRVKIQSSGSLVINQIGLEDAAYYQCIAENSLGMACTTAKLAVTIREGLPSAPKSVSAAPLSSTSILVSWERPEHNSEQIIGFSLHYQKAVGTNNIEYQFAVNNDTTDLQVKDLQPNTNYTFYVVAYSQLGASRTSRSVIVQTMEDVPSTAPQLSLSIPTLSNIRVSWLPLSPDLSHGKITKYRIDYCTLKGDQIYSIEVDGNETQVTLPIVQSKKIYKVRIAASTTVGYGAPSEWTQHLIPERNKLMMVPFAPAEMKVKAKVDSLLVTWQPPSNQVQILGYKLFYRKADADDLNRELNETNGDEHWTKGPIRLRRKVKQYEITGLVSDRLYEIKLIAFNKQDDGYAAIWKGKTEKAPAVTLALPVVLPPPTQLRAESNSSRAIWLHWTRPPFTTVQIANYTVRCSPSGLKNASLVMYFTSSEEEIFITSLKPFTRYEFAVQSNGIGVDGPFSGIIEGLTLSDKPSTPPSDMKLNPLNAYSVRVRWLPPTEPNGIIVEYVILYNANYTQPDDLWNSLSKEGHIFSTDVQGLESDTRYFFKMGAKTVVGTGPYSTAKDVQTLSKGILGLHDLLDVHSVTGIIVGVCLGLLCILFCICASFCNSKRSEGSSGRDIHLTAEYAHYRRARKTSSTHSISQPHAHELETLISPAEDLSLPVKITELTEVQVLMDTHFPDDDIQIHLKGAERDKHQLSDVNRIEAEVIVHSELSASERNSTCEDRDWQSKEDLQLKSISVSSTENLHSENISVLSTENWKKKENIESECTAVIPAEDWNEDLQSQCTLVLPEKDSHSCEICKDSLSPVANERMNCSDAEKHRDITDIQGNLSLHSKTKSSMMKTVESHGLTNSFESIKDWKSSINGFTLKNINSESSCLKNAETRPSRCQTMLTDGDDVAHHFIASTISTTSVSEKDLCP</sequence>
<dbReference type="Pfam" id="PF13927">
    <property type="entry name" value="Ig_3"/>
    <property type="match status" value="1"/>
</dbReference>
<evidence type="ECO:0000256" key="5">
    <source>
        <dbReference type="ARBA" id="ARBA00022729"/>
    </source>
</evidence>
<dbReference type="InterPro" id="IPR013783">
    <property type="entry name" value="Ig-like_fold"/>
</dbReference>
<feature type="domain" description="Fibronectin type-III" evidence="14">
    <location>
        <begin position="500"/>
        <end position="596"/>
    </location>
</feature>
<dbReference type="EMBL" id="BEZZ01000093">
    <property type="protein sequence ID" value="GCC25659.1"/>
    <property type="molecule type" value="Genomic_DNA"/>
</dbReference>
<dbReference type="SUPFAM" id="SSF48726">
    <property type="entry name" value="Immunoglobulin"/>
    <property type="match status" value="4"/>
</dbReference>
<evidence type="ECO:0008006" key="17">
    <source>
        <dbReference type="Google" id="ProtNLM"/>
    </source>
</evidence>
<protein>
    <recommendedName>
        <fullName evidence="17">Immunoglobulin superfamily DCC subclass member 4</fullName>
    </recommendedName>
</protein>
<dbReference type="SMART" id="SM00060">
    <property type="entry name" value="FN3"/>
    <property type="match status" value="5"/>
</dbReference>
<evidence type="ECO:0000256" key="9">
    <source>
        <dbReference type="ARBA" id="ARBA00023157"/>
    </source>
</evidence>
<evidence type="ECO:0000256" key="12">
    <source>
        <dbReference type="SAM" id="Phobius"/>
    </source>
</evidence>
<dbReference type="InterPro" id="IPR003598">
    <property type="entry name" value="Ig_sub2"/>
</dbReference>
<dbReference type="SMART" id="SM00409">
    <property type="entry name" value="IG"/>
    <property type="match status" value="4"/>
</dbReference>
<dbReference type="PROSITE" id="PS50853">
    <property type="entry name" value="FN3"/>
    <property type="match status" value="5"/>
</dbReference>